<dbReference type="OrthoDB" id="146799at2759"/>
<dbReference type="Gene3D" id="3.30.870.10">
    <property type="entry name" value="Endonuclease Chain A"/>
    <property type="match status" value="1"/>
</dbReference>
<evidence type="ECO:0000313" key="3">
    <source>
        <dbReference type="Proteomes" id="UP000028582"/>
    </source>
</evidence>
<dbReference type="Proteomes" id="UP000028582">
    <property type="component" value="Unassembled WGS sequence"/>
</dbReference>
<dbReference type="Pfam" id="PF13091">
    <property type="entry name" value="PLDc_2"/>
    <property type="match status" value="1"/>
</dbReference>
<dbReference type="SUPFAM" id="SSF56024">
    <property type="entry name" value="Phospholipase D/nuclease"/>
    <property type="match status" value="1"/>
</dbReference>
<dbReference type="InterPro" id="IPR025202">
    <property type="entry name" value="PLD-like_dom"/>
</dbReference>
<comment type="caution">
    <text evidence="2">The sequence shown here is derived from an EMBL/GenBank/DDBJ whole genome shotgun (WGS) entry which is preliminary data.</text>
</comment>
<proteinExistence type="predicted"/>
<feature type="domain" description="Phospholipase D-like" evidence="1">
    <location>
        <begin position="42"/>
        <end position="153"/>
    </location>
</feature>
<gene>
    <name evidence="2" type="ORF">F444_20607</name>
</gene>
<dbReference type="AlphaFoldDB" id="A0A080Z413"/>
<accession>A0A080Z413</accession>
<dbReference type="EMBL" id="ANJA01003800">
    <property type="protein sequence ID" value="ETO61374.1"/>
    <property type="molecule type" value="Genomic_DNA"/>
</dbReference>
<sequence>MVSKPDFVQADDVYTDVLDADAATRQDLLNRLRKSIASKACFVYYALADGEFYIEMIRLHRLGKSVQVIIDKGWTRCCTAVRKCVLELVVAGIPVYHSLHLMHYKLLTIWDEDSAFAVGGSANLTKAAWTRNDEFIFHVEGRGAYQAQERFDTLLQK</sequence>
<organism evidence="2 3">
    <name type="scientific">Phytophthora nicotianae P1976</name>
    <dbReference type="NCBI Taxonomy" id="1317066"/>
    <lineage>
        <taxon>Eukaryota</taxon>
        <taxon>Sar</taxon>
        <taxon>Stramenopiles</taxon>
        <taxon>Oomycota</taxon>
        <taxon>Peronosporomycetes</taxon>
        <taxon>Peronosporales</taxon>
        <taxon>Peronosporaceae</taxon>
        <taxon>Phytophthora</taxon>
    </lineage>
</organism>
<name>A0A080Z413_PHYNI</name>
<reference evidence="2 3" key="1">
    <citation type="submission" date="2013-11" db="EMBL/GenBank/DDBJ databases">
        <title>The Genome Sequence of Phytophthora parasitica P1976.</title>
        <authorList>
            <consortium name="The Broad Institute Genomics Platform"/>
            <person name="Russ C."/>
            <person name="Tyler B."/>
            <person name="Panabieres F."/>
            <person name="Shan W."/>
            <person name="Tripathy S."/>
            <person name="Grunwald N."/>
            <person name="Machado M."/>
            <person name="Johnson C.S."/>
            <person name="Walker B."/>
            <person name="Young S."/>
            <person name="Zeng Q."/>
            <person name="Gargeya S."/>
            <person name="Fitzgerald M."/>
            <person name="Haas B."/>
            <person name="Abouelleil A."/>
            <person name="Allen A.W."/>
            <person name="Alvarado L."/>
            <person name="Arachchi H.M."/>
            <person name="Berlin A.M."/>
            <person name="Chapman S.B."/>
            <person name="Gainer-Dewar J."/>
            <person name="Goldberg J."/>
            <person name="Griggs A."/>
            <person name="Gujja S."/>
            <person name="Hansen M."/>
            <person name="Howarth C."/>
            <person name="Imamovic A."/>
            <person name="Ireland A."/>
            <person name="Larimer J."/>
            <person name="McCowan C."/>
            <person name="Murphy C."/>
            <person name="Pearson M."/>
            <person name="Poon T.W."/>
            <person name="Priest M."/>
            <person name="Roberts A."/>
            <person name="Saif S."/>
            <person name="Shea T."/>
            <person name="Sisk P."/>
            <person name="Sykes S."/>
            <person name="Wortman J."/>
            <person name="Nusbaum C."/>
            <person name="Birren B."/>
        </authorList>
    </citation>
    <scope>NUCLEOTIDE SEQUENCE [LARGE SCALE GENOMIC DNA]</scope>
    <source>
        <strain evidence="2 3">P1976</strain>
    </source>
</reference>
<evidence type="ECO:0000313" key="2">
    <source>
        <dbReference type="EMBL" id="ETO61374.1"/>
    </source>
</evidence>
<evidence type="ECO:0000259" key="1">
    <source>
        <dbReference type="Pfam" id="PF13091"/>
    </source>
</evidence>
<protein>
    <recommendedName>
        <fullName evidence="1">Phospholipase D-like domain-containing protein</fullName>
    </recommendedName>
</protein>